<feature type="region of interest" description="Disordered" evidence="1">
    <location>
        <begin position="170"/>
        <end position="207"/>
    </location>
</feature>
<feature type="compositionally biased region" description="Low complexity" evidence="1">
    <location>
        <begin position="193"/>
        <end position="204"/>
    </location>
</feature>
<feature type="compositionally biased region" description="Polar residues" evidence="1">
    <location>
        <begin position="257"/>
        <end position="284"/>
    </location>
</feature>
<organism evidence="3">
    <name type="scientific">Leptosphaeria maculans (strain JN3 / isolate v23.1.3 / race Av1-4-5-6-7-8)</name>
    <name type="common">Blackleg fungus</name>
    <name type="synonym">Phoma lingam</name>
    <dbReference type="NCBI Taxonomy" id="985895"/>
    <lineage>
        <taxon>Eukaryota</taxon>
        <taxon>Fungi</taxon>
        <taxon>Dikarya</taxon>
        <taxon>Ascomycota</taxon>
        <taxon>Pezizomycotina</taxon>
        <taxon>Dothideomycetes</taxon>
        <taxon>Pleosporomycetidae</taxon>
        <taxon>Pleosporales</taxon>
        <taxon>Pleosporineae</taxon>
        <taxon>Leptosphaeriaceae</taxon>
        <taxon>Plenodomus</taxon>
        <taxon>Plenodomus lingam/Leptosphaeria maculans species complex</taxon>
    </lineage>
</organism>
<protein>
    <submittedName>
        <fullName evidence="2">Uncharacterized protein</fullName>
    </submittedName>
</protein>
<feature type="region of interest" description="Disordered" evidence="1">
    <location>
        <begin position="68"/>
        <end position="123"/>
    </location>
</feature>
<dbReference type="OrthoDB" id="3767399at2759"/>
<dbReference type="InParanoid" id="E4ZVB4"/>
<dbReference type="EMBL" id="FP929127">
    <property type="protein sequence ID" value="CBX95540.1"/>
    <property type="molecule type" value="Genomic_DNA"/>
</dbReference>
<dbReference type="VEuPathDB" id="FungiDB:LEMA_P026920.1"/>
<evidence type="ECO:0000256" key="1">
    <source>
        <dbReference type="SAM" id="MobiDB-lite"/>
    </source>
</evidence>
<dbReference type="OMA" id="KSVTTRW"/>
<feature type="compositionally biased region" description="Basic and acidic residues" evidence="1">
    <location>
        <begin position="68"/>
        <end position="103"/>
    </location>
</feature>
<dbReference type="eggNOG" id="ENOG502R29K">
    <property type="taxonomic scope" value="Eukaryota"/>
</dbReference>
<feature type="compositionally biased region" description="Polar residues" evidence="1">
    <location>
        <begin position="425"/>
        <end position="445"/>
    </location>
</feature>
<evidence type="ECO:0000313" key="3">
    <source>
        <dbReference type="Proteomes" id="UP000002668"/>
    </source>
</evidence>
<feature type="compositionally biased region" description="Low complexity" evidence="1">
    <location>
        <begin position="237"/>
        <end position="251"/>
    </location>
</feature>
<dbReference type="HOGENOM" id="CLU_436129_0_0_1"/>
<feature type="compositionally biased region" description="Polar residues" evidence="1">
    <location>
        <begin position="170"/>
        <end position="188"/>
    </location>
</feature>
<proteinExistence type="predicted"/>
<gene>
    <name evidence="2" type="ORF">LEMA_P026920.1</name>
</gene>
<name>E4ZVB4_LEPMJ</name>
<feature type="compositionally biased region" description="Polar residues" evidence="1">
    <location>
        <begin position="474"/>
        <end position="485"/>
    </location>
</feature>
<dbReference type="GeneID" id="13280810"/>
<feature type="region of interest" description="Disordered" evidence="1">
    <location>
        <begin position="423"/>
        <end position="488"/>
    </location>
</feature>
<accession>E4ZVB4</accession>
<reference evidence="3" key="1">
    <citation type="journal article" date="2011" name="Nat. Commun.">
        <title>Effector diversification within compartments of the Leptosphaeria maculans genome affected by Repeat-Induced Point mutations.</title>
        <authorList>
            <person name="Rouxel T."/>
            <person name="Grandaubert J."/>
            <person name="Hane J.K."/>
            <person name="Hoede C."/>
            <person name="van de Wouw A.P."/>
            <person name="Couloux A."/>
            <person name="Dominguez V."/>
            <person name="Anthouard V."/>
            <person name="Bally P."/>
            <person name="Bourras S."/>
            <person name="Cozijnsen A.J."/>
            <person name="Ciuffetti L.M."/>
            <person name="Degrave A."/>
            <person name="Dilmaghani A."/>
            <person name="Duret L."/>
            <person name="Fudal I."/>
            <person name="Goodwin S.B."/>
            <person name="Gout L."/>
            <person name="Glaser N."/>
            <person name="Linglin J."/>
            <person name="Kema G.H.J."/>
            <person name="Lapalu N."/>
            <person name="Lawrence C.B."/>
            <person name="May K."/>
            <person name="Meyer M."/>
            <person name="Ollivier B."/>
            <person name="Poulain J."/>
            <person name="Schoch C.L."/>
            <person name="Simon A."/>
            <person name="Spatafora J.W."/>
            <person name="Stachowiak A."/>
            <person name="Turgeon B.G."/>
            <person name="Tyler B.M."/>
            <person name="Vincent D."/>
            <person name="Weissenbach J."/>
            <person name="Amselem J."/>
            <person name="Quesneville H."/>
            <person name="Oliver R.P."/>
            <person name="Wincker P."/>
            <person name="Balesdent M.-H."/>
            <person name="Howlett B.J."/>
        </authorList>
    </citation>
    <scope>NUCLEOTIDE SEQUENCE [LARGE SCALE GENOMIC DNA]</scope>
    <source>
        <strain evidence="3">JN3 / isolate v23.1.3 / race Av1-4-5-6-7-8</strain>
    </source>
</reference>
<feature type="region of interest" description="Disordered" evidence="1">
    <location>
        <begin position="506"/>
        <end position="539"/>
    </location>
</feature>
<dbReference type="AlphaFoldDB" id="E4ZVB4"/>
<dbReference type="RefSeq" id="XP_003839019.1">
    <property type="nucleotide sequence ID" value="XM_003838971.1"/>
</dbReference>
<feature type="region of interest" description="Disordered" evidence="1">
    <location>
        <begin position="231"/>
        <end position="284"/>
    </location>
</feature>
<evidence type="ECO:0000313" key="2">
    <source>
        <dbReference type="EMBL" id="CBX95540.1"/>
    </source>
</evidence>
<keyword evidence="3" id="KW-1185">Reference proteome</keyword>
<dbReference type="Proteomes" id="UP000002668">
    <property type="component" value="Genome"/>
</dbReference>
<feature type="region of interest" description="Disordered" evidence="1">
    <location>
        <begin position="1"/>
        <end position="27"/>
    </location>
</feature>
<sequence>MAAVAQSRIQDDVHPLLRHPRPIKRDPAKAQRMLGLIADSEENFKELQREKSVTTRWLERPMYEHLEKSNVESERKEVGKVHEYEKESSPVQEASKEEVAVKEQEEENDADLLDRWTNPNRPTSVRAEALQGLVEPKTLLDTSFAKKRPQPLNCPRPISYNAQHLLSPEWTASPSTMSPNTPAQSTLSHPDHIPASSIASSPSSVYSDRIVHQQPTWAAPTNQIPTRMRAERPVSFQPQSSQPLGSPQAAQRPRPTSFATYHQKNRSNTKIASSRGLRNNSFPNLSTAQAIGSAKAVPGEQMENDVVYNRFADDEVGPPTPSSPFPTSPMHTAVTFTEQEEEVKVEKKQKNRWSAIPQTFKKLAARRRSSAAMQERPTFEVKVDNPHKMNLTEENLAWYEQEVNHIPSTPRSRLSAVDLVPTPAYSPTNMSQPSSAPQTISSSKQMAPLPLPFAPWAAGAPPSPAATADRRRSSGQSSLSPNRNSMLHHHPSAEVVPQALRPASSYSHRSSLVLPSPPCSATHPYHQHQPQPATYSAPASPRLTYSRLGTPIPHPTCILCKTSKPSYEFVDRRITANCWHEPATCLGCMQAWIQNLAHTQGWDRCACPECGEAMSAEDVGAFVDTGRYMR</sequence>